<comment type="caution">
    <text evidence="2">The sequence shown here is derived from an EMBL/GenBank/DDBJ whole genome shotgun (WGS) entry which is preliminary data.</text>
</comment>
<gene>
    <name evidence="2" type="ORF">DRP53_01990</name>
</gene>
<protein>
    <recommendedName>
        <fullName evidence="4">Nickel insertion protein</fullName>
    </recommendedName>
</protein>
<accession>A0A660SKJ2</accession>
<reference evidence="2 3" key="1">
    <citation type="submission" date="2018-06" db="EMBL/GenBank/DDBJ databases">
        <title>Extensive metabolic versatility and redundancy in microbially diverse, dynamic hydrothermal sediments.</title>
        <authorList>
            <person name="Dombrowski N."/>
            <person name="Teske A."/>
            <person name="Baker B.J."/>
        </authorList>
    </citation>
    <scope>NUCLEOTIDE SEQUENCE [LARGE SCALE GENOMIC DNA]</scope>
    <source>
        <strain evidence="2">B36_G15</strain>
    </source>
</reference>
<dbReference type="Proteomes" id="UP000268469">
    <property type="component" value="Unassembled WGS sequence"/>
</dbReference>
<evidence type="ECO:0000313" key="2">
    <source>
        <dbReference type="EMBL" id="RKX71284.1"/>
    </source>
</evidence>
<organism evidence="2 3">
    <name type="scientific">candidate division WOR-3 bacterium</name>
    <dbReference type="NCBI Taxonomy" id="2052148"/>
    <lineage>
        <taxon>Bacteria</taxon>
        <taxon>Bacteria division WOR-3</taxon>
    </lineage>
</organism>
<dbReference type="Gene3D" id="3.30.70.1380">
    <property type="entry name" value="Transcriptional regulatory protein pf0864 domain like"/>
    <property type="match status" value="1"/>
</dbReference>
<name>A0A660SKJ2_UNCW3</name>
<dbReference type="PANTHER" id="PTHR36566">
    <property type="entry name" value="NICKEL INSERTION PROTEIN-RELATED"/>
    <property type="match status" value="1"/>
</dbReference>
<dbReference type="AlphaFoldDB" id="A0A660SKJ2"/>
<sequence>MKILLFDPTFGISGDMIIAALLDCGLDPEVLERGYRRLKIGRVQLKHWRVKRCGIRASRIRFAGGKRVRFDEFYRLIDSADANPSVKRNAKLILRLIRKIETRLHGRHHPLHELDDLDTLLDVFGFTLAVDHLGVEKVYTGPIGIGTGKITTSHGSMPAFTFFASSILNGFKLIYHDFSGELITPTGAAILATMAQPVPDDFTFRLDRVGLGGGERNDPDHPNILRIMLGSIDPDYHDLVSVLTTNIDDAQPNIYEILIEQVKEKGGYDIYLTPYYGRKSRIGVEVTVIAPIDKERDIARLLLENTPTLGIRVVRTRRHLLPRRVKKVKTSMGEVRIKVAHINRRKRFTIEYDDLKLLARKYRLPIIEVERRLINEINRYEDGTV</sequence>
<dbReference type="InterPro" id="IPR002822">
    <property type="entry name" value="Ni_insertion"/>
</dbReference>
<dbReference type="PANTHER" id="PTHR36566:SF1">
    <property type="entry name" value="PYRIDINIUM-3,5-BISTHIOCARBOXYLIC ACID MONONUCLEOTIDE NICKEL INSERTION PROTEIN"/>
    <property type="match status" value="1"/>
</dbReference>
<evidence type="ECO:0000313" key="3">
    <source>
        <dbReference type="Proteomes" id="UP000268469"/>
    </source>
</evidence>
<evidence type="ECO:0008006" key="4">
    <source>
        <dbReference type="Google" id="ProtNLM"/>
    </source>
</evidence>
<dbReference type="EMBL" id="QNBE01000012">
    <property type="protein sequence ID" value="RKX71284.1"/>
    <property type="molecule type" value="Genomic_DNA"/>
</dbReference>
<proteinExistence type="predicted"/>
<keyword evidence="1" id="KW-0533">Nickel</keyword>
<dbReference type="Pfam" id="PF01969">
    <property type="entry name" value="Ni_insertion"/>
    <property type="match status" value="1"/>
</dbReference>
<evidence type="ECO:0000256" key="1">
    <source>
        <dbReference type="ARBA" id="ARBA00022596"/>
    </source>
</evidence>